<reference evidence="2" key="1">
    <citation type="journal article" date="2017" name="Cell">
        <title>Insights into land plant evolution garnered from the Marchantia polymorpha genome.</title>
        <authorList>
            <person name="Bowman J.L."/>
            <person name="Kohchi T."/>
            <person name="Yamato K.T."/>
            <person name="Jenkins J."/>
            <person name="Shu S."/>
            <person name="Ishizaki K."/>
            <person name="Yamaoka S."/>
            <person name="Nishihama R."/>
            <person name="Nakamura Y."/>
            <person name="Berger F."/>
            <person name="Adam C."/>
            <person name="Aki S.S."/>
            <person name="Althoff F."/>
            <person name="Araki T."/>
            <person name="Arteaga-Vazquez M.A."/>
            <person name="Balasubrmanian S."/>
            <person name="Barry K."/>
            <person name="Bauer D."/>
            <person name="Boehm C.R."/>
            <person name="Briginshaw L."/>
            <person name="Caballero-Perez J."/>
            <person name="Catarino B."/>
            <person name="Chen F."/>
            <person name="Chiyoda S."/>
            <person name="Chovatia M."/>
            <person name="Davies K.M."/>
            <person name="Delmans M."/>
            <person name="Demura T."/>
            <person name="Dierschke T."/>
            <person name="Dolan L."/>
            <person name="Dorantes-Acosta A.E."/>
            <person name="Eklund D.M."/>
            <person name="Florent S.N."/>
            <person name="Flores-Sandoval E."/>
            <person name="Fujiyama A."/>
            <person name="Fukuzawa H."/>
            <person name="Galik B."/>
            <person name="Grimanelli D."/>
            <person name="Grimwood J."/>
            <person name="Grossniklaus U."/>
            <person name="Hamada T."/>
            <person name="Haseloff J."/>
            <person name="Hetherington A.J."/>
            <person name="Higo A."/>
            <person name="Hirakawa Y."/>
            <person name="Hundley H.N."/>
            <person name="Ikeda Y."/>
            <person name="Inoue K."/>
            <person name="Inoue S.I."/>
            <person name="Ishida S."/>
            <person name="Jia Q."/>
            <person name="Kakita M."/>
            <person name="Kanazawa T."/>
            <person name="Kawai Y."/>
            <person name="Kawashima T."/>
            <person name="Kennedy M."/>
            <person name="Kinose K."/>
            <person name="Kinoshita T."/>
            <person name="Kohara Y."/>
            <person name="Koide E."/>
            <person name="Komatsu K."/>
            <person name="Kopischke S."/>
            <person name="Kubo M."/>
            <person name="Kyozuka J."/>
            <person name="Lagercrantz U."/>
            <person name="Lin S.S."/>
            <person name="Lindquist E."/>
            <person name="Lipzen A.M."/>
            <person name="Lu C.W."/>
            <person name="De Luna E."/>
            <person name="Martienssen R.A."/>
            <person name="Minamino N."/>
            <person name="Mizutani M."/>
            <person name="Mizutani M."/>
            <person name="Mochizuki N."/>
            <person name="Monte I."/>
            <person name="Mosher R."/>
            <person name="Nagasaki H."/>
            <person name="Nakagami H."/>
            <person name="Naramoto S."/>
            <person name="Nishitani K."/>
            <person name="Ohtani M."/>
            <person name="Okamoto T."/>
            <person name="Okumura M."/>
            <person name="Phillips J."/>
            <person name="Pollak B."/>
            <person name="Reinders A."/>
            <person name="Rovekamp M."/>
            <person name="Sano R."/>
            <person name="Sawa S."/>
            <person name="Schmid M.W."/>
            <person name="Shirakawa M."/>
            <person name="Solano R."/>
            <person name="Spunde A."/>
            <person name="Suetsugu N."/>
            <person name="Sugano S."/>
            <person name="Sugiyama A."/>
            <person name="Sun R."/>
            <person name="Suzuki Y."/>
            <person name="Takenaka M."/>
            <person name="Takezawa D."/>
            <person name="Tomogane H."/>
            <person name="Tsuzuki M."/>
            <person name="Ueda T."/>
            <person name="Umeda M."/>
            <person name="Ward J.M."/>
            <person name="Watanabe Y."/>
            <person name="Yazaki K."/>
            <person name="Yokoyama R."/>
            <person name="Yoshitake Y."/>
            <person name="Yotsui I."/>
            <person name="Zachgo S."/>
            <person name="Schmutz J."/>
        </authorList>
    </citation>
    <scope>NUCLEOTIDE SEQUENCE [LARGE SCALE GENOMIC DNA]</scope>
    <source>
        <strain evidence="2">Tak-1</strain>
    </source>
</reference>
<dbReference type="Proteomes" id="UP000244005">
    <property type="component" value="Unassembled WGS sequence"/>
</dbReference>
<name>A0A2R6W3B6_MARPO</name>
<organism evidence="1 2">
    <name type="scientific">Marchantia polymorpha</name>
    <name type="common">Common liverwort</name>
    <name type="synonym">Marchantia aquatica</name>
    <dbReference type="NCBI Taxonomy" id="3197"/>
    <lineage>
        <taxon>Eukaryota</taxon>
        <taxon>Viridiplantae</taxon>
        <taxon>Streptophyta</taxon>
        <taxon>Embryophyta</taxon>
        <taxon>Marchantiophyta</taxon>
        <taxon>Marchantiopsida</taxon>
        <taxon>Marchantiidae</taxon>
        <taxon>Marchantiales</taxon>
        <taxon>Marchantiaceae</taxon>
        <taxon>Marchantia</taxon>
    </lineage>
</organism>
<evidence type="ECO:0000313" key="2">
    <source>
        <dbReference type="Proteomes" id="UP000244005"/>
    </source>
</evidence>
<sequence>MIEREYMQSYDCNRTNLYISPNLVAKRASSFRRVGLRDLVRSCSRYAFPWTVLLDFCWRIRTRRTRSFIIFAE</sequence>
<protein>
    <submittedName>
        <fullName evidence="1">Uncharacterized protein</fullName>
    </submittedName>
</protein>
<gene>
    <name evidence="1" type="ORF">MARPO_0167s0027</name>
</gene>
<accession>A0A2R6W3B6</accession>
<proteinExistence type="predicted"/>
<dbReference type="EMBL" id="KZ772837">
    <property type="protein sequence ID" value="PTQ28337.1"/>
    <property type="molecule type" value="Genomic_DNA"/>
</dbReference>
<keyword evidence="2" id="KW-1185">Reference proteome</keyword>
<evidence type="ECO:0000313" key="1">
    <source>
        <dbReference type="EMBL" id="PTQ28337.1"/>
    </source>
</evidence>
<dbReference type="Gramene" id="Mp6g05450.1">
    <property type="protein sequence ID" value="Mp6g05450.1.cds1"/>
    <property type="gene ID" value="Mp6g05450"/>
</dbReference>
<dbReference type="AlphaFoldDB" id="A0A2R6W3B6"/>